<dbReference type="PROSITE" id="PS00933">
    <property type="entry name" value="FGGY_KINASES_1"/>
    <property type="match status" value="1"/>
</dbReference>
<evidence type="ECO:0000256" key="3">
    <source>
        <dbReference type="ARBA" id="ARBA00022679"/>
    </source>
</evidence>
<dbReference type="GeneID" id="300943895"/>
<feature type="binding site" evidence="9">
    <location>
        <position position="265"/>
    </location>
    <ligand>
        <name>ATP</name>
        <dbReference type="ChEBI" id="CHEBI:30616"/>
    </ligand>
</feature>
<dbReference type="Proteomes" id="UP000198329">
    <property type="component" value="Plasmid unnamed"/>
</dbReference>
<dbReference type="NCBIfam" id="TIGR01311">
    <property type="entry name" value="glycerol_kin"/>
    <property type="match status" value="1"/>
</dbReference>
<dbReference type="CDD" id="cd07786">
    <property type="entry name" value="FGGY_EcGK_like"/>
    <property type="match status" value="1"/>
</dbReference>
<feature type="domain" description="Carbohydrate kinase FGGY N-terminal" evidence="10">
    <location>
        <begin position="4"/>
        <end position="250"/>
    </location>
</feature>
<feature type="binding site" evidence="9">
    <location>
        <position position="408"/>
    </location>
    <ligand>
        <name>ATP</name>
        <dbReference type="ChEBI" id="CHEBI:30616"/>
    </ligand>
</feature>
<sequence>MSKYILSIDQGTTSSRAILFTKDADVFGTAQQGFSQHFPKNGWVEHDPYDIWQTVLSTSREVLTKNNVKPEEVIAIGITNQRETTLVWNKKTGKAIYNAIVWQDRRTSDYCESLSTNDFCQTISDKTGLILDPYFSATKIRWILDNVEGAREQALAGELAFGTVDTYLLWHLTGGKEHRTDATNASRTMLFNIHTQQWDPELLDLFEVPESMLPEVMDSADEFGSTSDNIFGSPIRICGIAGDQQAALVGHACFEQGMAKSTYGTGCFLMLNTGEKALTSENRLLTTVAYRLNGKSTYAIEGSIFMAGATMQWIVEGLKLLSHAGESESIVKDVPLDHGVFLVPSFTGLGAPYWDPNARGAILGLTRDSGISTIVAAALQSVGYQTKDLQKAMERDGLRPSVLRVDGGMVKNNWAMAFLSNILGATVERPTVSETTSLGVAYLAGLQAGVYESTEQLSKMWTCDHRFEPTMSVDERNELYAKWQHCVAQVCLTNDSCDQ</sequence>
<dbReference type="InterPro" id="IPR018483">
    <property type="entry name" value="Carb_kinase_FGGY_CS"/>
</dbReference>
<dbReference type="EC" id="2.7.1.30" evidence="9"/>
<feature type="binding site" evidence="9">
    <location>
        <position position="265"/>
    </location>
    <ligand>
        <name>ADP</name>
        <dbReference type="ChEBI" id="CHEBI:456216"/>
    </ligand>
</feature>
<keyword evidence="4 9" id="KW-0547">Nucleotide-binding</keyword>
<geneLocation type="plasmid" evidence="12 13">
    <name>unnamed</name>
</geneLocation>
<name>A0AAC9XZX3_9GAMM</name>
<dbReference type="RefSeq" id="WP_086996333.1">
    <property type="nucleotide sequence ID" value="NZ_BJXZ01000040.1"/>
</dbReference>
<evidence type="ECO:0000256" key="6">
    <source>
        <dbReference type="ARBA" id="ARBA00022798"/>
    </source>
</evidence>
<dbReference type="Pfam" id="PF02782">
    <property type="entry name" value="FGGY_C"/>
    <property type="match status" value="1"/>
</dbReference>
<feature type="binding site" evidence="9">
    <location>
        <position position="14"/>
    </location>
    <ligand>
        <name>ATP</name>
        <dbReference type="ChEBI" id="CHEBI:30616"/>
    </ligand>
</feature>
<feature type="binding site" evidence="9">
    <location>
        <position position="244"/>
    </location>
    <ligand>
        <name>glycerol</name>
        <dbReference type="ChEBI" id="CHEBI:17754"/>
    </ligand>
</feature>
<feature type="binding site" evidence="9">
    <location>
        <position position="134"/>
    </location>
    <ligand>
        <name>glycerol</name>
        <dbReference type="ChEBI" id="CHEBI:17754"/>
    </ligand>
</feature>
<dbReference type="PANTHER" id="PTHR10196:SF78">
    <property type="entry name" value="GLYCEROL KINASE"/>
    <property type="match status" value="1"/>
</dbReference>
<feature type="binding site" evidence="9">
    <location>
        <position position="243"/>
    </location>
    <ligand>
        <name>glycerol</name>
        <dbReference type="ChEBI" id="CHEBI:17754"/>
    </ligand>
</feature>
<dbReference type="GO" id="GO:0006072">
    <property type="term" value="P:glycerol-3-phosphate metabolic process"/>
    <property type="evidence" value="ECO:0007669"/>
    <property type="project" value="InterPro"/>
</dbReference>
<comment type="similarity">
    <text evidence="2 9">Belongs to the FGGY kinase family.</text>
</comment>
<evidence type="ECO:0000256" key="9">
    <source>
        <dbReference type="HAMAP-Rule" id="MF_00186"/>
    </source>
</evidence>
<evidence type="ECO:0000256" key="2">
    <source>
        <dbReference type="ARBA" id="ARBA00009156"/>
    </source>
</evidence>
<dbReference type="Gene3D" id="3.30.420.40">
    <property type="match status" value="2"/>
</dbReference>
<feature type="binding site" evidence="9">
    <location>
        <position position="308"/>
    </location>
    <ligand>
        <name>ATP</name>
        <dbReference type="ChEBI" id="CHEBI:30616"/>
    </ligand>
</feature>
<proteinExistence type="inferred from homology"/>
<accession>A0AAC9XZX3</accession>
<dbReference type="GO" id="GO:0019563">
    <property type="term" value="P:glycerol catabolic process"/>
    <property type="evidence" value="ECO:0007669"/>
    <property type="project" value="UniProtKB-UniRule"/>
</dbReference>
<dbReference type="InterPro" id="IPR018484">
    <property type="entry name" value="FGGY_N"/>
</dbReference>
<feature type="binding site" evidence="9">
    <location>
        <position position="243"/>
    </location>
    <ligand>
        <name>sn-glycerol 3-phosphate</name>
        <dbReference type="ChEBI" id="CHEBI:57597"/>
    </ligand>
</feature>
<feature type="binding site" evidence="9">
    <location>
        <position position="12"/>
    </location>
    <ligand>
        <name>ATP</name>
        <dbReference type="ChEBI" id="CHEBI:30616"/>
    </ligand>
</feature>
<evidence type="ECO:0000259" key="10">
    <source>
        <dbReference type="Pfam" id="PF00370"/>
    </source>
</evidence>
<feature type="binding site" evidence="9">
    <location>
        <position position="12"/>
    </location>
    <ligand>
        <name>sn-glycerol 3-phosphate</name>
        <dbReference type="ChEBI" id="CHEBI:57597"/>
    </ligand>
</feature>
<dbReference type="GO" id="GO:0005829">
    <property type="term" value="C:cytosol"/>
    <property type="evidence" value="ECO:0007669"/>
    <property type="project" value="TreeGrafter"/>
</dbReference>
<protein>
    <recommendedName>
        <fullName evidence="9">Glycerol kinase</fullName>
        <ecNumber evidence="9">2.7.1.30</ecNumber>
    </recommendedName>
    <alternativeName>
        <fullName evidence="9">ATP:glycerol 3-phosphotransferase</fullName>
    </alternativeName>
    <alternativeName>
        <fullName evidence="9">Glycerokinase</fullName>
        <shortName evidence="9">GK</shortName>
    </alternativeName>
</protein>
<evidence type="ECO:0000256" key="7">
    <source>
        <dbReference type="ARBA" id="ARBA00022840"/>
    </source>
</evidence>
<feature type="binding site" evidence="9">
    <location>
        <position position="312"/>
    </location>
    <ligand>
        <name>ATP</name>
        <dbReference type="ChEBI" id="CHEBI:30616"/>
    </ligand>
</feature>
<dbReference type="FunFam" id="3.30.420.40:FF:000008">
    <property type="entry name" value="Glycerol kinase"/>
    <property type="match status" value="1"/>
</dbReference>
<evidence type="ECO:0000259" key="11">
    <source>
        <dbReference type="Pfam" id="PF02782"/>
    </source>
</evidence>
<keyword evidence="7 9" id="KW-0067">ATP-binding</keyword>
<feature type="binding site" evidence="9">
    <location>
        <position position="308"/>
    </location>
    <ligand>
        <name>ADP</name>
        <dbReference type="ChEBI" id="CHEBI:456216"/>
    </ligand>
</feature>
<keyword evidence="5 9" id="KW-0418">Kinase</keyword>
<comment type="activity regulation">
    <text evidence="9">Inhibited by fructose 1,6-bisphosphate (FBP).</text>
</comment>
<keyword evidence="3 9" id="KW-0808">Transferase</keyword>
<keyword evidence="6 9" id="KW-0319">Glycerol metabolism</keyword>
<feature type="binding site" evidence="9">
    <location>
        <position position="13"/>
    </location>
    <ligand>
        <name>ATP</name>
        <dbReference type="ChEBI" id="CHEBI:30616"/>
    </ligand>
</feature>
<evidence type="ECO:0000313" key="13">
    <source>
        <dbReference type="Proteomes" id="UP000198329"/>
    </source>
</evidence>
<feature type="binding site" evidence="9">
    <location>
        <position position="408"/>
    </location>
    <ligand>
        <name>ADP</name>
        <dbReference type="ChEBI" id="CHEBI:456216"/>
    </ligand>
</feature>
<feature type="binding site" evidence="9">
    <location>
        <position position="82"/>
    </location>
    <ligand>
        <name>glycerol</name>
        <dbReference type="ChEBI" id="CHEBI:17754"/>
    </ligand>
</feature>
<feature type="binding site" evidence="9">
    <location>
        <position position="134"/>
    </location>
    <ligand>
        <name>sn-glycerol 3-phosphate</name>
        <dbReference type="ChEBI" id="CHEBI:57597"/>
    </ligand>
</feature>
<feature type="binding site" evidence="9">
    <location>
        <position position="83"/>
    </location>
    <ligand>
        <name>glycerol</name>
        <dbReference type="ChEBI" id="CHEBI:17754"/>
    </ligand>
</feature>
<evidence type="ECO:0000256" key="4">
    <source>
        <dbReference type="ARBA" id="ARBA00022741"/>
    </source>
</evidence>
<comment type="function">
    <text evidence="9">Key enzyme in the regulation of glycerol uptake and metabolism. Catalyzes the phosphorylation of glycerol to yield sn-glycerol 3-phosphate.</text>
</comment>
<feature type="binding site" evidence="9">
    <location>
        <position position="83"/>
    </location>
    <ligand>
        <name>sn-glycerol 3-phosphate</name>
        <dbReference type="ChEBI" id="CHEBI:57597"/>
    </ligand>
</feature>
<feature type="binding site" evidence="9">
    <location>
        <position position="412"/>
    </location>
    <ligand>
        <name>ADP</name>
        <dbReference type="ChEBI" id="CHEBI:456216"/>
    </ligand>
</feature>
<dbReference type="NCBIfam" id="NF000756">
    <property type="entry name" value="PRK00047.1"/>
    <property type="match status" value="1"/>
</dbReference>
<reference evidence="12 13" key="1">
    <citation type="submission" date="2015-03" db="EMBL/GenBank/DDBJ databases">
        <authorList>
            <person name="Xie B.-B."/>
            <person name="Rong J.-C."/>
            <person name="Qin Q.-L."/>
            <person name="Zhang Y.-Z."/>
        </authorList>
    </citation>
    <scope>NUCLEOTIDE SEQUENCE [LARGE SCALE GENOMIC DNA]</scope>
    <source>
        <strain evidence="12 13">KMM 661</strain>
        <plasmid evidence="12 13">unnamed</plasmid>
    </source>
</reference>
<dbReference type="InterPro" id="IPR043129">
    <property type="entry name" value="ATPase_NBD"/>
</dbReference>
<dbReference type="InterPro" id="IPR018485">
    <property type="entry name" value="FGGY_C"/>
</dbReference>
<dbReference type="InterPro" id="IPR000577">
    <property type="entry name" value="Carb_kinase_FGGY"/>
</dbReference>
<dbReference type="EMBL" id="CP011038">
    <property type="protein sequence ID" value="ASM56314.1"/>
    <property type="molecule type" value="Genomic_DNA"/>
</dbReference>
<dbReference type="KEGG" id="png:PNIG_p0031"/>
<dbReference type="GO" id="GO:0005524">
    <property type="term" value="F:ATP binding"/>
    <property type="evidence" value="ECO:0007669"/>
    <property type="project" value="UniProtKB-UniRule"/>
</dbReference>
<dbReference type="AlphaFoldDB" id="A0AAC9XZX3"/>
<feature type="binding site" evidence="9">
    <location>
        <position position="12"/>
    </location>
    <ligand>
        <name>ADP</name>
        <dbReference type="ChEBI" id="CHEBI:456216"/>
    </ligand>
</feature>
<evidence type="ECO:0000256" key="5">
    <source>
        <dbReference type="ARBA" id="ARBA00022777"/>
    </source>
</evidence>
<comment type="pathway">
    <text evidence="1 9">Polyol metabolism; glycerol degradation via glycerol kinase pathway; sn-glycerol 3-phosphate from glycerol: step 1/1.</text>
</comment>
<evidence type="ECO:0000256" key="1">
    <source>
        <dbReference type="ARBA" id="ARBA00005190"/>
    </source>
</evidence>
<evidence type="ECO:0000313" key="12">
    <source>
        <dbReference type="EMBL" id="ASM56314.1"/>
    </source>
</evidence>
<feature type="domain" description="Carbohydrate kinase FGGY C-terminal" evidence="11">
    <location>
        <begin position="260"/>
        <end position="447"/>
    </location>
</feature>
<dbReference type="InterPro" id="IPR005999">
    <property type="entry name" value="Glycerol_kin"/>
</dbReference>
<feature type="binding site" evidence="9">
    <location>
        <position position="82"/>
    </location>
    <ligand>
        <name>sn-glycerol 3-phosphate</name>
        <dbReference type="ChEBI" id="CHEBI:57597"/>
    </ligand>
</feature>
<dbReference type="GO" id="GO:0004370">
    <property type="term" value="F:glycerol kinase activity"/>
    <property type="evidence" value="ECO:0007669"/>
    <property type="project" value="UniProtKB-UniRule"/>
</dbReference>
<keyword evidence="13" id="KW-1185">Reference proteome</keyword>
<dbReference type="FunFam" id="3.30.420.40:FF:000007">
    <property type="entry name" value="Glycerol kinase"/>
    <property type="match status" value="1"/>
</dbReference>
<dbReference type="HAMAP" id="MF_00186">
    <property type="entry name" value="Glycerol_kin"/>
    <property type="match status" value="1"/>
</dbReference>
<evidence type="ECO:0000256" key="8">
    <source>
        <dbReference type="ARBA" id="ARBA00052101"/>
    </source>
</evidence>
<keyword evidence="12" id="KW-0614">Plasmid</keyword>
<organism evidence="12 13">
    <name type="scientific">Pseudoalteromonas nigrifaciens</name>
    <dbReference type="NCBI Taxonomy" id="28109"/>
    <lineage>
        <taxon>Bacteria</taxon>
        <taxon>Pseudomonadati</taxon>
        <taxon>Pseudomonadota</taxon>
        <taxon>Gammaproteobacteria</taxon>
        <taxon>Alteromonadales</taxon>
        <taxon>Pseudoalteromonadaceae</taxon>
        <taxon>Pseudoalteromonas</taxon>
    </lineage>
</organism>
<gene>
    <name evidence="9 12" type="primary">glpK</name>
    <name evidence="12" type="ORF">PNIG_p0031</name>
</gene>
<feature type="binding site" evidence="9">
    <location>
        <position position="16"/>
    </location>
    <ligand>
        <name>ADP</name>
        <dbReference type="ChEBI" id="CHEBI:456216"/>
    </ligand>
</feature>
<dbReference type="Pfam" id="PF00370">
    <property type="entry name" value="FGGY_N"/>
    <property type="match status" value="1"/>
</dbReference>
<dbReference type="PANTHER" id="PTHR10196">
    <property type="entry name" value="SUGAR KINASE"/>
    <property type="match status" value="1"/>
</dbReference>
<comment type="catalytic activity">
    <reaction evidence="8 9">
        <text>glycerol + ATP = sn-glycerol 3-phosphate + ADP + H(+)</text>
        <dbReference type="Rhea" id="RHEA:21644"/>
        <dbReference type="ChEBI" id="CHEBI:15378"/>
        <dbReference type="ChEBI" id="CHEBI:17754"/>
        <dbReference type="ChEBI" id="CHEBI:30616"/>
        <dbReference type="ChEBI" id="CHEBI:57597"/>
        <dbReference type="ChEBI" id="CHEBI:456216"/>
        <dbReference type="EC" id="2.7.1.30"/>
    </reaction>
</comment>
<dbReference type="SUPFAM" id="SSF53067">
    <property type="entry name" value="Actin-like ATPase domain"/>
    <property type="match status" value="2"/>
</dbReference>
<dbReference type="PIRSF" id="PIRSF000538">
    <property type="entry name" value="GlpK"/>
    <property type="match status" value="1"/>
</dbReference>